<evidence type="ECO:0000256" key="4">
    <source>
        <dbReference type="ARBA" id="ARBA00022958"/>
    </source>
</evidence>
<dbReference type="InterPro" id="IPR018948">
    <property type="entry name" value="GTP-bd_TrmE_N"/>
</dbReference>
<evidence type="ECO:0000256" key="1">
    <source>
        <dbReference type="ARBA" id="ARBA00011043"/>
    </source>
</evidence>
<gene>
    <name evidence="6 11" type="primary">mnmE</name>
    <name evidence="6" type="synonym">trmE</name>
    <name evidence="11" type="ORF">IAC78_02175</name>
</gene>
<keyword evidence="6" id="KW-0378">Hydrolase</keyword>
<dbReference type="InterPro" id="IPR031168">
    <property type="entry name" value="G_TrmE"/>
</dbReference>
<dbReference type="CDD" id="cd14858">
    <property type="entry name" value="TrmE_N"/>
    <property type="match status" value="1"/>
</dbReference>
<feature type="binding site" evidence="6">
    <location>
        <begin position="230"/>
        <end position="235"/>
    </location>
    <ligand>
        <name>GTP</name>
        <dbReference type="ChEBI" id="CHEBI:37565"/>
    </ligand>
</feature>
<dbReference type="EC" id="3.6.-.-" evidence="6"/>
<keyword evidence="2 6" id="KW-0819">tRNA processing</keyword>
<keyword evidence="3 6" id="KW-0547">Nucleotide-binding</keyword>
<evidence type="ECO:0000256" key="2">
    <source>
        <dbReference type="ARBA" id="ARBA00022694"/>
    </source>
</evidence>
<dbReference type="CDD" id="cd04164">
    <property type="entry name" value="trmE"/>
    <property type="match status" value="1"/>
</dbReference>
<evidence type="ECO:0000256" key="5">
    <source>
        <dbReference type="ARBA" id="ARBA00023134"/>
    </source>
</evidence>
<dbReference type="InterPro" id="IPR025867">
    <property type="entry name" value="MnmE_helical"/>
</dbReference>
<dbReference type="Gene3D" id="3.30.1360.120">
    <property type="entry name" value="Probable tRNA modification gtpase trme, domain 1"/>
    <property type="match status" value="1"/>
</dbReference>
<comment type="subcellular location">
    <subcellularLocation>
        <location evidence="6">Cytoplasm</location>
    </subcellularLocation>
</comment>
<comment type="subunit">
    <text evidence="6">Homodimer. Heterotetramer of two MnmE and two MnmG subunits.</text>
</comment>
<feature type="binding site" evidence="6">
    <location>
        <position position="85"/>
    </location>
    <ligand>
        <name>(6S)-5-formyl-5,6,7,8-tetrahydrofolate</name>
        <dbReference type="ChEBI" id="CHEBI:57457"/>
    </ligand>
</feature>
<keyword evidence="4 6" id="KW-0630">Potassium</keyword>
<feature type="domain" description="GTP-binding protein TrmE N-terminal" evidence="9">
    <location>
        <begin position="5"/>
        <end position="124"/>
    </location>
</feature>
<protein>
    <recommendedName>
        <fullName evidence="6">tRNA modification GTPase MnmE</fullName>
        <ecNumber evidence="6">3.6.-.-</ecNumber>
    </recommendedName>
</protein>
<feature type="binding site" evidence="6">
    <location>
        <begin position="274"/>
        <end position="277"/>
    </location>
    <ligand>
        <name>GTP</name>
        <dbReference type="ChEBI" id="CHEBI:37565"/>
    </ligand>
</feature>
<dbReference type="PANTHER" id="PTHR42714">
    <property type="entry name" value="TRNA MODIFICATION GTPASE GTPBP3"/>
    <property type="match status" value="1"/>
</dbReference>
<dbReference type="NCBIfam" id="TIGR00450">
    <property type="entry name" value="mnmE_trmE_thdF"/>
    <property type="match status" value="1"/>
</dbReference>
<reference evidence="11" key="1">
    <citation type="submission" date="2020-10" db="EMBL/GenBank/DDBJ databases">
        <authorList>
            <person name="Gilroy R."/>
        </authorList>
    </citation>
    <scope>NUCLEOTIDE SEQUENCE</scope>
    <source>
        <strain evidence="11">1748</strain>
    </source>
</reference>
<comment type="function">
    <text evidence="6">Exhibits a very high intrinsic GTPase hydrolysis rate. Involved in the addition of a carboxymethylaminomethyl (cmnm) group at the wobble position (U34) of certain tRNAs, forming tRNA-cmnm(5)s(2)U34.</text>
</comment>
<dbReference type="Pfam" id="PF01926">
    <property type="entry name" value="MMR_HSR1"/>
    <property type="match status" value="1"/>
</dbReference>
<comment type="similarity">
    <text evidence="1 6 7">Belongs to the TRAFAC class TrmE-Era-EngA-EngB-Septin-like GTPase superfamily. TrmE GTPase family.</text>
</comment>
<dbReference type="EMBL" id="JADING010000061">
    <property type="protein sequence ID" value="MBO8414271.1"/>
    <property type="molecule type" value="Genomic_DNA"/>
</dbReference>
<comment type="cofactor">
    <cofactor evidence="6">
        <name>K(+)</name>
        <dbReference type="ChEBI" id="CHEBI:29103"/>
    </cofactor>
    <text evidence="6">Binds 1 potassium ion per subunit.</text>
</comment>
<evidence type="ECO:0000313" key="11">
    <source>
        <dbReference type="EMBL" id="MBO8414271.1"/>
    </source>
</evidence>
<dbReference type="Proteomes" id="UP000823629">
    <property type="component" value="Unassembled WGS sequence"/>
</dbReference>
<dbReference type="GO" id="GO:0005829">
    <property type="term" value="C:cytosol"/>
    <property type="evidence" value="ECO:0007669"/>
    <property type="project" value="TreeGrafter"/>
</dbReference>
<dbReference type="InterPro" id="IPR027417">
    <property type="entry name" value="P-loop_NTPase"/>
</dbReference>
<keyword evidence="6" id="KW-0479">Metal-binding</keyword>
<feature type="binding site" evidence="6">
    <location>
        <position position="234"/>
    </location>
    <ligand>
        <name>Mg(2+)</name>
        <dbReference type="ChEBI" id="CHEBI:18420"/>
    </ligand>
</feature>
<organism evidence="11 12">
    <name type="scientific">Candidatus Scatoplasma merdavium</name>
    <dbReference type="NCBI Taxonomy" id="2840932"/>
    <lineage>
        <taxon>Bacteria</taxon>
        <taxon>Bacillati</taxon>
        <taxon>Bacillota</taxon>
        <taxon>Bacilli</taxon>
        <taxon>Bacillales</taxon>
        <taxon>Candidatus Scatoplasma</taxon>
    </lineage>
</organism>
<dbReference type="PANTHER" id="PTHR42714:SF2">
    <property type="entry name" value="TRNA MODIFICATION GTPASE GTPBP3, MITOCHONDRIAL"/>
    <property type="match status" value="1"/>
</dbReference>
<reference evidence="11" key="2">
    <citation type="journal article" date="2021" name="PeerJ">
        <title>Extensive microbial diversity within the chicken gut microbiome revealed by metagenomics and culture.</title>
        <authorList>
            <person name="Gilroy R."/>
            <person name="Ravi A."/>
            <person name="Getino M."/>
            <person name="Pursley I."/>
            <person name="Horton D.L."/>
            <person name="Alikhan N.F."/>
            <person name="Baker D."/>
            <person name="Gharbi K."/>
            <person name="Hall N."/>
            <person name="Watson M."/>
            <person name="Adriaenssens E.M."/>
            <person name="Foster-Nyarko E."/>
            <person name="Jarju S."/>
            <person name="Secka A."/>
            <person name="Antonio M."/>
            <person name="Oren A."/>
            <person name="Chaudhuri R.R."/>
            <person name="La Ragione R."/>
            <person name="Hildebrand F."/>
            <person name="Pallen M.J."/>
        </authorList>
    </citation>
    <scope>NUCLEOTIDE SEQUENCE</scope>
    <source>
        <strain evidence="11">1748</strain>
    </source>
</reference>
<evidence type="ECO:0000259" key="8">
    <source>
        <dbReference type="Pfam" id="PF01926"/>
    </source>
</evidence>
<comment type="caution">
    <text evidence="6">Lacks conserved residue(s) required for the propagation of feature annotation.</text>
</comment>
<evidence type="ECO:0000259" key="9">
    <source>
        <dbReference type="Pfam" id="PF10396"/>
    </source>
</evidence>
<name>A0A9D9DA31_9BACL</name>
<proteinExistence type="inferred from homology"/>
<dbReference type="GO" id="GO:0046872">
    <property type="term" value="F:metal ion binding"/>
    <property type="evidence" value="ECO:0007669"/>
    <property type="project" value="UniProtKB-KW"/>
</dbReference>
<dbReference type="InterPro" id="IPR027368">
    <property type="entry name" value="MnmE_dom2"/>
</dbReference>
<feature type="binding site" evidence="6">
    <location>
        <position position="22"/>
    </location>
    <ligand>
        <name>(6S)-5-formyl-5,6,7,8-tetrahydrofolate</name>
        <dbReference type="ChEBI" id="CHEBI:57457"/>
    </ligand>
</feature>
<feature type="binding site" evidence="6">
    <location>
        <position position="254"/>
    </location>
    <ligand>
        <name>K(+)</name>
        <dbReference type="ChEBI" id="CHEBI:29103"/>
    </ligand>
</feature>
<dbReference type="GO" id="GO:0003924">
    <property type="term" value="F:GTPase activity"/>
    <property type="evidence" value="ECO:0007669"/>
    <property type="project" value="UniProtKB-UniRule"/>
</dbReference>
<keyword evidence="6" id="KW-0963">Cytoplasm</keyword>
<evidence type="ECO:0000256" key="3">
    <source>
        <dbReference type="ARBA" id="ARBA00022741"/>
    </source>
</evidence>
<dbReference type="PRINTS" id="PR00326">
    <property type="entry name" value="GTP1OBG"/>
</dbReference>
<feature type="binding site" evidence="6">
    <location>
        <position position="251"/>
    </location>
    <ligand>
        <name>K(+)</name>
        <dbReference type="ChEBI" id="CHEBI:29103"/>
    </ligand>
</feature>
<dbReference type="GO" id="GO:0030488">
    <property type="term" value="P:tRNA methylation"/>
    <property type="evidence" value="ECO:0007669"/>
    <property type="project" value="TreeGrafter"/>
</dbReference>
<feature type="binding site" evidence="6">
    <location>
        <position position="249"/>
    </location>
    <ligand>
        <name>K(+)</name>
        <dbReference type="ChEBI" id="CHEBI:29103"/>
    </ligand>
</feature>
<dbReference type="Gene3D" id="1.20.120.430">
    <property type="entry name" value="tRNA modification GTPase MnmE domain 2"/>
    <property type="match status" value="1"/>
</dbReference>
<feature type="domain" description="G" evidence="8">
    <location>
        <begin position="222"/>
        <end position="332"/>
    </location>
</feature>
<dbReference type="InterPro" id="IPR006073">
    <property type="entry name" value="GTP-bd"/>
</dbReference>
<feature type="binding site" evidence="6">
    <location>
        <position position="255"/>
    </location>
    <ligand>
        <name>Mg(2+)</name>
        <dbReference type="ChEBI" id="CHEBI:18420"/>
    </ligand>
</feature>
<feature type="binding site" evidence="6">
    <location>
        <begin position="249"/>
        <end position="255"/>
    </location>
    <ligand>
        <name>GTP</name>
        <dbReference type="ChEBI" id="CHEBI:37565"/>
    </ligand>
</feature>
<dbReference type="SUPFAM" id="SSF52540">
    <property type="entry name" value="P-loop containing nucleoside triphosphate hydrolases"/>
    <property type="match status" value="1"/>
</dbReference>
<dbReference type="Pfam" id="PF10396">
    <property type="entry name" value="TrmE_N"/>
    <property type="match status" value="1"/>
</dbReference>
<dbReference type="GO" id="GO:0005525">
    <property type="term" value="F:GTP binding"/>
    <property type="evidence" value="ECO:0007669"/>
    <property type="project" value="UniProtKB-UniRule"/>
</dbReference>
<comment type="caution">
    <text evidence="11">The sequence shown here is derived from an EMBL/GenBank/DDBJ whole genome shotgun (WGS) entry which is preliminary data.</text>
</comment>
<evidence type="ECO:0000256" key="7">
    <source>
        <dbReference type="RuleBase" id="RU003313"/>
    </source>
</evidence>
<sequence>MLFDTVVALTTPRMKAAMAVVRLSGNEAFSILSKMVRKDVSSLERRKAIYGSIYQDKENKNTLIDKCVYILFDASNSYTGEDTVEFYLHGSLIVVDELISTCIKYGAKQALGGEFSAKAYYHNKMDLIEAEGINSLINALTKRQKDFALKTVTGTNSSFLKELKEDLNLLEAEIEVDIDYPEYEESQTIEESLKDKLPKISEKAKSLLASSKRSKYLVNGIKVAIIGEPNVGKSTLLNSLIGYDKAIVSDIPGTTRDAVEGVVEYHGLVFNLFDTAGIRDKAGKIEKIGIEKSYKIAYDADVILLLENPEYVLSDEKFIALIKNKPTVKVSTKKDIYGNSDNADVSISKDEVNIGKIFDLIETKLDMEKFNDIGLSSHREIEMLESFSLCLEDALNDLSNNMSVDVIEIKLLKASSILDELMGVSSTIEDVYSTIFKNFCVGK</sequence>
<dbReference type="NCBIfam" id="TIGR00231">
    <property type="entry name" value="small_GTP"/>
    <property type="match status" value="1"/>
</dbReference>
<accession>A0A9D9DA31</accession>
<feature type="binding site" evidence="6">
    <location>
        <position position="443"/>
    </location>
    <ligand>
        <name>(6S)-5-formyl-5,6,7,8-tetrahydrofolate</name>
        <dbReference type="ChEBI" id="CHEBI:57457"/>
    </ligand>
</feature>
<keyword evidence="5 6" id="KW-0342">GTP-binding</keyword>
<dbReference type="InterPro" id="IPR004520">
    <property type="entry name" value="GTPase_MnmE"/>
</dbReference>
<dbReference type="AlphaFoldDB" id="A0A9D9DA31"/>
<dbReference type="Gene3D" id="3.40.50.300">
    <property type="entry name" value="P-loop containing nucleotide triphosphate hydrolases"/>
    <property type="match status" value="1"/>
</dbReference>
<keyword evidence="6" id="KW-0460">Magnesium</keyword>
<dbReference type="InterPro" id="IPR005225">
    <property type="entry name" value="Small_GTP-bd"/>
</dbReference>
<evidence type="ECO:0000259" key="10">
    <source>
        <dbReference type="Pfam" id="PF12631"/>
    </source>
</evidence>
<dbReference type="HAMAP" id="MF_00379">
    <property type="entry name" value="GTPase_MnmE"/>
    <property type="match status" value="1"/>
</dbReference>
<dbReference type="GO" id="GO:0002098">
    <property type="term" value="P:tRNA wobble uridine modification"/>
    <property type="evidence" value="ECO:0007669"/>
    <property type="project" value="TreeGrafter"/>
</dbReference>
<feature type="domain" description="MnmE helical" evidence="10">
    <location>
        <begin position="127"/>
        <end position="440"/>
    </location>
</feature>
<dbReference type="Pfam" id="PF12631">
    <property type="entry name" value="MnmE_helical"/>
    <property type="match status" value="1"/>
</dbReference>
<feature type="binding site" evidence="6">
    <location>
        <position position="124"/>
    </location>
    <ligand>
        <name>(6S)-5-formyl-5,6,7,8-tetrahydrofolate</name>
        <dbReference type="ChEBI" id="CHEBI:57457"/>
    </ligand>
</feature>
<evidence type="ECO:0000256" key="6">
    <source>
        <dbReference type="HAMAP-Rule" id="MF_00379"/>
    </source>
</evidence>
<feature type="binding site" evidence="6">
    <location>
        <position position="230"/>
    </location>
    <ligand>
        <name>K(+)</name>
        <dbReference type="ChEBI" id="CHEBI:29103"/>
    </ligand>
</feature>
<dbReference type="InterPro" id="IPR027266">
    <property type="entry name" value="TrmE/GcvT-like"/>
</dbReference>
<evidence type="ECO:0000313" key="12">
    <source>
        <dbReference type="Proteomes" id="UP000823629"/>
    </source>
</evidence>